<evidence type="ECO:0000313" key="13">
    <source>
        <dbReference type="EMBL" id="PFJ39476.1"/>
    </source>
</evidence>
<evidence type="ECO:0000256" key="7">
    <source>
        <dbReference type="ARBA" id="ARBA00014680"/>
    </source>
</evidence>
<dbReference type="PIRSF" id="PIRSF000478">
    <property type="entry name" value="TP_PyNP"/>
    <property type="match status" value="1"/>
</dbReference>
<dbReference type="EMBL" id="NUVX01000023">
    <property type="protein sequence ID" value="PFJ39476.1"/>
    <property type="molecule type" value="Genomic_DNA"/>
</dbReference>
<feature type="domain" description="Pyrimidine nucleoside phosphorylase C-terminal" evidence="12">
    <location>
        <begin position="345"/>
        <end position="421"/>
    </location>
</feature>
<evidence type="ECO:0000256" key="1">
    <source>
        <dbReference type="ARBA" id="ARBA00001066"/>
    </source>
</evidence>
<dbReference type="PANTHER" id="PTHR10515:SF0">
    <property type="entry name" value="THYMIDINE PHOSPHORYLASE"/>
    <property type="match status" value="1"/>
</dbReference>
<comment type="caution">
    <text evidence="13">The sequence shown here is derived from an EMBL/GenBank/DDBJ whole genome shotgun (WGS) entry which is preliminary data.</text>
</comment>
<protein>
    <recommendedName>
        <fullName evidence="7">Pyrimidine-nucleoside phosphorylase</fullName>
        <ecNumber evidence="6">2.4.2.2</ecNumber>
    </recommendedName>
</protein>
<evidence type="ECO:0000256" key="5">
    <source>
        <dbReference type="ARBA" id="ARBA00011738"/>
    </source>
</evidence>
<dbReference type="Pfam" id="PF07831">
    <property type="entry name" value="PYNP_C"/>
    <property type="match status" value="1"/>
</dbReference>
<dbReference type="GO" id="GO:0005829">
    <property type="term" value="C:cytosol"/>
    <property type="evidence" value="ECO:0007669"/>
    <property type="project" value="TreeGrafter"/>
</dbReference>
<dbReference type="EC" id="2.4.2.2" evidence="6"/>
<comment type="similarity">
    <text evidence="4">Belongs to the thymidine/pyrimidine-nucleoside phosphorylase family.</text>
</comment>
<dbReference type="InterPro" id="IPR000053">
    <property type="entry name" value="Thymidine/pyrmidine_PPase"/>
</dbReference>
<keyword evidence="9 13" id="KW-0808">Transferase</keyword>
<dbReference type="PANTHER" id="PTHR10515">
    <property type="entry name" value="THYMIDINE PHOSPHORYLASE"/>
    <property type="match status" value="1"/>
</dbReference>
<dbReference type="GO" id="GO:0009032">
    <property type="term" value="F:thymidine phosphorylase activity"/>
    <property type="evidence" value="ECO:0007669"/>
    <property type="project" value="TreeGrafter"/>
</dbReference>
<dbReference type="InterPro" id="IPR017459">
    <property type="entry name" value="Glycosyl_Trfase_fam3_N_dom"/>
</dbReference>
<dbReference type="InterPro" id="IPR036320">
    <property type="entry name" value="Glycosyl_Trfase_fam3_N_dom_sf"/>
</dbReference>
<dbReference type="Proteomes" id="UP000224003">
    <property type="component" value="Unassembled WGS sequence"/>
</dbReference>
<dbReference type="SMART" id="SM00941">
    <property type="entry name" value="PYNP_C"/>
    <property type="match status" value="1"/>
</dbReference>
<dbReference type="SUPFAM" id="SSF52418">
    <property type="entry name" value="Nucleoside phosphorylase/phosphoribosyltransferase catalytic domain"/>
    <property type="match status" value="1"/>
</dbReference>
<dbReference type="InterPro" id="IPR018090">
    <property type="entry name" value="Pyrmidine_PPas_bac/euk"/>
</dbReference>
<evidence type="ECO:0000256" key="3">
    <source>
        <dbReference type="ARBA" id="ARBA00003877"/>
    </source>
</evidence>
<dbReference type="Pfam" id="PF02885">
    <property type="entry name" value="Glycos_trans_3N"/>
    <property type="match status" value="1"/>
</dbReference>
<dbReference type="Gene3D" id="3.40.1030.10">
    <property type="entry name" value="Nucleoside phosphorylase/phosphoribosyltransferase catalytic domain"/>
    <property type="match status" value="1"/>
</dbReference>
<comment type="function">
    <text evidence="3">Catalyzes phosphorolysis of the pyrimidine nucleosides uridine, thymidine and 2'-deoxyuridine with the formation of the corresponding pyrimidine base and ribose-1-phosphate.</text>
</comment>
<evidence type="ECO:0000256" key="11">
    <source>
        <dbReference type="ARBA" id="ARBA00048525"/>
    </source>
</evidence>
<dbReference type="SUPFAM" id="SSF54680">
    <property type="entry name" value="Pyrimidine nucleoside phosphorylase C-terminal domain"/>
    <property type="match status" value="1"/>
</dbReference>
<dbReference type="InterPro" id="IPR035902">
    <property type="entry name" value="Nuc_phospho_transferase"/>
</dbReference>
<evidence type="ECO:0000256" key="9">
    <source>
        <dbReference type="ARBA" id="ARBA00022679"/>
    </source>
</evidence>
<evidence type="ECO:0000256" key="6">
    <source>
        <dbReference type="ARBA" id="ARBA00011889"/>
    </source>
</evidence>
<dbReference type="Pfam" id="PF00591">
    <property type="entry name" value="Glycos_transf_3"/>
    <property type="match status" value="1"/>
</dbReference>
<evidence type="ECO:0000256" key="10">
    <source>
        <dbReference type="ARBA" id="ARBA00048453"/>
    </source>
</evidence>
<dbReference type="NCBIfam" id="NF004490">
    <property type="entry name" value="PRK05820.1"/>
    <property type="match status" value="1"/>
</dbReference>
<dbReference type="AlphaFoldDB" id="A0A9X6WN71"/>
<proteinExistence type="inferred from homology"/>
<comment type="catalytic activity">
    <reaction evidence="1">
        <text>2'-deoxyuridine + phosphate = 2-deoxy-alpha-D-ribose 1-phosphate + uracil</text>
        <dbReference type="Rhea" id="RHEA:22824"/>
        <dbReference type="ChEBI" id="CHEBI:16450"/>
        <dbReference type="ChEBI" id="CHEBI:17568"/>
        <dbReference type="ChEBI" id="CHEBI:43474"/>
        <dbReference type="ChEBI" id="CHEBI:57259"/>
        <dbReference type="EC" id="2.4.2.2"/>
    </reaction>
</comment>
<dbReference type="InterPro" id="IPR013102">
    <property type="entry name" value="PYNP_C"/>
</dbReference>
<dbReference type="InterPro" id="IPR036566">
    <property type="entry name" value="PYNP-like_C_sf"/>
</dbReference>
<comment type="cofactor">
    <cofactor evidence="2">
        <name>K(+)</name>
        <dbReference type="ChEBI" id="CHEBI:29103"/>
    </cofactor>
</comment>
<evidence type="ECO:0000256" key="8">
    <source>
        <dbReference type="ARBA" id="ARBA00022676"/>
    </source>
</evidence>
<sequence>MRALDIINKKRNGFDLTSKEIQYFVDGIVAGDIPDYQISAWAMSVYFQGMTSRELADLTMQMAASGEKLNLDSIDGIKVDKHSTGGVGDKTTLVLLPWVASAGLSVAKMSGRSLGNLGGTIDKLESIPGFSIEKTQDEFLEQIKKFKLGIIGQSEKIAIADKKLYAIRDVTATAESKHLIASSIMSKKIAGGADKIVLDVKFGKGAFMKTFDDAVELAQMMVKIGVDLGKETVAIISKADEPIGYAVGNSLEIKEAVTTLQGKGPKDLEELCLVLGSHMLLLGEKAKTVEEARNNLKELLYNGEALKKFSELMYIQGGDTAFISNMELLPHAKWKKEIKSNTSGFINEINAENIGYASMLLGAGRQKKNDVIDFGAGCIMKKKVGDWVDQGDVIAEIHWSFSDNHKIEYITKLIQDALIVADKRMIHKDLNFVVISKEDLYVKK</sequence>
<evidence type="ECO:0000256" key="4">
    <source>
        <dbReference type="ARBA" id="ARBA00006915"/>
    </source>
</evidence>
<dbReference type="Gene3D" id="3.90.1170.30">
    <property type="entry name" value="Pyrimidine nucleoside phosphorylase-like, C-terminal domain"/>
    <property type="match status" value="1"/>
</dbReference>
<dbReference type="NCBIfam" id="NF004747">
    <property type="entry name" value="PRK06078.1"/>
    <property type="match status" value="1"/>
</dbReference>
<name>A0A9X6WN71_BACTU</name>
<dbReference type="RefSeq" id="WP_065705512.1">
    <property type="nucleotide sequence ID" value="NZ_CP016589.1"/>
</dbReference>
<evidence type="ECO:0000313" key="14">
    <source>
        <dbReference type="Proteomes" id="UP000224003"/>
    </source>
</evidence>
<dbReference type="Gene3D" id="1.20.970.10">
    <property type="entry name" value="Transferase, Pyrimidine Nucleoside Phosphorylase, Chain C"/>
    <property type="match status" value="1"/>
</dbReference>
<dbReference type="GO" id="GO:0004645">
    <property type="term" value="F:1,4-alpha-oligoglucan phosphorylase activity"/>
    <property type="evidence" value="ECO:0007669"/>
    <property type="project" value="InterPro"/>
</dbReference>
<dbReference type="InterPro" id="IPR000312">
    <property type="entry name" value="Glycosyl_Trfase_fam3"/>
</dbReference>
<dbReference type="SUPFAM" id="SSF47648">
    <property type="entry name" value="Nucleoside phosphorylase/phosphoribosyltransferase N-terminal domain"/>
    <property type="match status" value="1"/>
</dbReference>
<accession>A0A9X6WN71</accession>
<reference evidence="13 14" key="1">
    <citation type="submission" date="2017-09" db="EMBL/GenBank/DDBJ databases">
        <title>Large-scale bioinformatics analysis of Bacillus genomes uncovers conserved roles of natural products in bacterial physiology.</title>
        <authorList>
            <consortium name="Agbiome Team Llc"/>
            <person name="Bleich R.M."/>
            <person name="Grubbs K.J."/>
            <person name="Santa Maria K.C."/>
            <person name="Allen S.E."/>
            <person name="Farag S."/>
            <person name="Shank E.A."/>
            <person name="Bowers A."/>
        </authorList>
    </citation>
    <scope>NUCLEOTIDE SEQUENCE [LARGE SCALE GENOMIC DNA]</scope>
    <source>
        <strain evidence="13 14">AFS085496</strain>
    </source>
</reference>
<dbReference type="GO" id="GO:0006206">
    <property type="term" value="P:pyrimidine nucleobase metabolic process"/>
    <property type="evidence" value="ECO:0007669"/>
    <property type="project" value="InterPro"/>
</dbReference>
<evidence type="ECO:0000256" key="2">
    <source>
        <dbReference type="ARBA" id="ARBA00001958"/>
    </source>
</evidence>
<evidence type="ECO:0000259" key="12">
    <source>
        <dbReference type="SMART" id="SM00941"/>
    </source>
</evidence>
<comment type="catalytic activity">
    <reaction evidence="10">
        <text>uridine + phosphate = alpha-D-ribose 1-phosphate + uracil</text>
        <dbReference type="Rhea" id="RHEA:24388"/>
        <dbReference type="ChEBI" id="CHEBI:16704"/>
        <dbReference type="ChEBI" id="CHEBI:17568"/>
        <dbReference type="ChEBI" id="CHEBI:43474"/>
        <dbReference type="ChEBI" id="CHEBI:57720"/>
        <dbReference type="EC" id="2.4.2.2"/>
    </reaction>
</comment>
<dbReference type="NCBIfam" id="TIGR02644">
    <property type="entry name" value="Y_phosphoryl"/>
    <property type="match status" value="1"/>
</dbReference>
<comment type="catalytic activity">
    <reaction evidence="11">
        <text>thymidine + phosphate = 2-deoxy-alpha-D-ribose 1-phosphate + thymine</text>
        <dbReference type="Rhea" id="RHEA:16037"/>
        <dbReference type="ChEBI" id="CHEBI:17748"/>
        <dbReference type="ChEBI" id="CHEBI:17821"/>
        <dbReference type="ChEBI" id="CHEBI:43474"/>
        <dbReference type="ChEBI" id="CHEBI:57259"/>
        <dbReference type="EC" id="2.4.2.2"/>
    </reaction>
</comment>
<keyword evidence="8 13" id="KW-0328">Glycosyltransferase</keyword>
<organism evidence="13 14">
    <name type="scientific">Bacillus thuringiensis</name>
    <dbReference type="NCBI Taxonomy" id="1428"/>
    <lineage>
        <taxon>Bacteria</taxon>
        <taxon>Bacillati</taxon>
        <taxon>Bacillota</taxon>
        <taxon>Bacilli</taxon>
        <taxon>Bacillales</taxon>
        <taxon>Bacillaceae</taxon>
        <taxon>Bacillus</taxon>
        <taxon>Bacillus cereus group</taxon>
    </lineage>
</organism>
<dbReference type="GO" id="GO:0006213">
    <property type="term" value="P:pyrimidine nucleoside metabolic process"/>
    <property type="evidence" value="ECO:0007669"/>
    <property type="project" value="InterPro"/>
</dbReference>
<gene>
    <name evidence="13" type="primary">deoA</name>
    <name evidence="13" type="ORF">COJ15_14375</name>
</gene>
<comment type="subunit">
    <text evidence="5">Homodimer.</text>
</comment>
<dbReference type="FunFam" id="3.40.1030.10:FF:000003">
    <property type="entry name" value="Pyrimidine-nucleoside phosphorylase"/>
    <property type="match status" value="1"/>
</dbReference>